<gene>
    <name evidence="1" type="ORF">LCGC14_1496360</name>
</gene>
<organism evidence="1">
    <name type="scientific">marine sediment metagenome</name>
    <dbReference type="NCBI Taxonomy" id="412755"/>
    <lineage>
        <taxon>unclassified sequences</taxon>
        <taxon>metagenomes</taxon>
        <taxon>ecological metagenomes</taxon>
    </lineage>
</organism>
<dbReference type="EMBL" id="LAZR01010810">
    <property type="protein sequence ID" value="KKM64935.1"/>
    <property type="molecule type" value="Genomic_DNA"/>
</dbReference>
<name>A0A0F9LKY3_9ZZZZ</name>
<dbReference type="AlphaFoldDB" id="A0A0F9LKY3"/>
<reference evidence="1" key="1">
    <citation type="journal article" date="2015" name="Nature">
        <title>Complex archaea that bridge the gap between prokaryotes and eukaryotes.</title>
        <authorList>
            <person name="Spang A."/>
            <person name="Saw J.H."/>
            <person name="Jorgensen S.L."/>
            <person name="Zaremba-Niedzwiedzka K."/>
            <person name="Martijn J."/>
            <person name="Lind A.E."/>
            <person name="van Eijk R."/>
            <person name="Schleper C."/>
            <person name="Guy L."/>
            <person name="Ettema T.J."/>
        </authorList>
    </citation>
    <scope>NUCLEOTIDE SEQUENCE</scope>
</reference>
<accession>A0A0F9LKY3</accession>
<protein>
    <submittedName>
        <fullName evidence="1">Uncharacterized protein</fullName>
    </submittedName>
</protein>
<sequence length="52" mass="5997">MTIKWSKKIAIEHLQELKSPFEQVAKNGQKPRLSGVVESIRQFMTNRKEGKA</sequence>
<evidence type="ECO:0000313" key="1">
    <source>
        <dbReference type="EMBL" id="KKM64935.1"/>
    </source>
</evidence>
<comment type="caution">
    <text evidence="1">The sequence shown here is derived from an EMBL/GenBank/DDBJ whole genome shotgun (WGS) entry which is preliminary data.</text>
</comment>
<proteinExistence type="predicted"/>